<keyword evidence="2" id="KW-0472">Membrane</keyword>
<name>A0A937DDJ7_9BACT</name>
<evidence type="ECO:0000313" key="5">
    <source>
        <dbReference type="Proteomes" id="UP000642920"/>
    </source>
</evidence>
<dbReference type="SUPFAM" id="SSF51261">
    <property type="entry name" value="Duplicated hybrid motif"/>
    <property type="match status" value="1"/>
</dbReference>
<feature type="domain" description="M23ase beta-sheet core" evidence="3">
    <location>
        <begin position="191"/>
        <end position="285"/>
    </location>
</feature>
<protein>
    <submittedName>
        <fullName evidence="4">M23 family metallopeptidase</fullName>
    </submittedName>
</protein>
<organism evidence="4 5">
    <name type="scientific">Marivirga atlantica</name>
    <dbReference type="NCBI Taxonomy" id="1548457"/>
    <lineage>
        <taxon>Bacteria</taxon>
        <taxon>Pseudomonadati</taxon>
        <taxon>Bacteroidota</taxon>
        <taxon>Cytophagia</taxon>
        <taxon>Cytophagales</taxon>
        <taxon>Marivirgaceae</taxon>
        <taxon>Marivirga</taxon>
    </lineage>
</organism>
<keyword evidence="1" id="KW-0732">Signal</keyword>
<evidence type="ECO:0000256" key="2">
    <source>
        <dbReference type="SAM" id="Phobius"/>
    </source>
</evidence>
<keyword evidence="5" id="KW-1185">Reference proteome</keyword>
<evidence type="ECO:0000256" key="1">
    <source>
        <dbReference type="ARBA" id="ARBA00022729"/>
    </source>
</evidence>
<dbReference type="InterPro" id="IPR016047">
    <property type="entry name" value="M23ase_b-sheet_dom"/>
</dbReference>
<gene>
    <name evidence="4" type="ORF">JKP34_03475</name>
</gene>
<keyword evidence="2" id="KW-1133">Transmembrane helix</keyword>
<sequence>MALRIRKTMSNWLTTRYQMVVRNEENLAEVSSFNFTYAKVIVISLLTFVLIFIGALYLAQTALSQWFDPRHTTMEYNRKLLTMTLELDSLKAKLENQDQFINNFQNILRGEVPEGSVYKQPNNLSTQDLNRDMNPSEIGKGDSIIRDEFEDMEATLTSYSRNSYTEELKDIFFFPPIQGIVSSPYDLSIDHYGVDIVAKNNEPVKSIADGTVILSSWTQEGGYVIAIQHRANLISVVRHNSALLKKVGNFVNAGEVISIIGNTGELTTGPHVHLELWYNGNPVDPEEFITF</sequence>
<dbReference type="PANTHER" id="PTHR21666">
    <property type="entry name" value="PEPTIDASE-RELATED"/>
    <property type="match status" value="1"/>
</dbReference>
<dbReference type="Proteomes" id="UP000642920">
    <property type="component" value="Unassembled WGS sequence"/>
</dbReference>
<dbReference type="Gene3D" id="2.70.70.10">
    <property type="entry name" value="Glucose Permease (Domain IIA)"/>
    <property type="match status" value="1"/>
</dbReference>
<dbReference type="Pfam" id="PF01551">
    <property type="entry name" value="Peptidase_M23"/>
    <property type="match status" value="1"/>
</dbReference>
<dbReference type="RefSeq" id="WP_201917751.1">
    <property type="nucleotide sequence ID" value="NZ_JAERQG010000001.1"/>
</dbReference>
<dbReference type="EMBL" id="JAERQG010000001">
    <property type="protein sequence ID" value="MBL0764297.1"/>
    <property type="molecule type" value="Genomic_DNA"/>
</dbReference>
<keyword evidence="2" id="KW-0812">Transmembrane</keyword>
<accession>A0A937DDJ7</accession>
<dbReference type="GO" id="GO:0004222">
    <property type="term" value="F:metalloendopeptidase activity"/>
    <property type="evidence" value="ECO:0007669"/>
    <property type="project" value="TreeGrafter"/>
</dbReference>
<proteinExistence type="predicted"/>
<dbReference type="InterPro" id="IPR011055">
    <property type="entry name" value="Dup_hybrid_motif"/>
</dbReference>
<dbReference type="InterPro" id="IPR050570">
    <property type="entry name" value="Cell_wall_metabolism_enzyme"/>
</dbReference>
<comment type="caution">
    <text evidence="4">The sequence shown here is derived from an EMBL/GenBank/DDBJ whole genome shotgun (WGS) entry which is preliminary data.</text>
</comment>
<evidence type="ECO:0000259" key="3">
    <source>
        <dbReference type="Pfam" id="PF01551"/>
    </source>
</evidence>
<dbReference type="CDD" id="cd12797">
    <property type="entry name" value="M23_peptidase"/>
    <property type="match status" value="1"/>
</dbReference>
<feature type="transmembrane region" description="Helical" evidence="2">
    <location>
        <begin position="40"/>
        <end position="59"/>
    </location>
</feature>
<evidence type="ECO:0000313" key="4">
    <source>
        <dbReference type="EMBL" id="MBL0764297.1"/>
    </source>
</evidence>
<dbReference type="PANTHER" id="PTHR21666:SF289">
    <property type="entry name" value="L-ALA--D-GLU ENDOPEPTIDASE"/>
    <property type="match status" value="1"/>
</dbReference>
<reference evidence="4" key="1">
    <citation type="submission" date="2021-01" db="EMBL/GenBank/DDBJ databases">
        <title>Marivirga sp. nov., isolated from intertidal surface sediments.</title>
        <authorList>
            <person name="Zhang M."/>
        </authorList>
    </citation>
    <scope>NUCLEOTIDE SEQUENCE</scope>
    <source>
        <strain evidence="4">SM1354</strain>
    </source>
</reference>
<dbReference type="AlphaFoldDB" id="A0A937DDJ7"/>